<comment type="caution">
    <text evidence="1">The sequence shown here is derived from an EMBL/GenBank/DDBJ whole genome shotgun (WGS) entry which is preliminary data.</text>
</comment>
<organism evidence="1 2">
    <name type="scientific">Gossypium anomalum</name>
    <dbReference type="NCBI Taxonomy" id="47600"/>
    <lineage>
        <taxon>Eukaryota</taxon>
        <taxon>Viridiplantae</taxon>
        <taxon>Streptophyta</taxon>
        <taxon>Embryophyta</taxon>
        <taxon>Tracheophyta</taxon>
        <taxon>Spermatophyta</taxon>
        <taxon>Magnoliopsida</taxon>
        <taxon>eudicotyledons</taxon>
        <taxon>Gunneridae</taxon>
        <taxon>Pentapetalae</taxon>
        <taxon>rosids</taxon>
        <taxon>malvids</taxon>
        <taxon>Malvales</taxon>
        <taxon>Malvaceae</taxon>
        <taxon>Malvoideae</taxon>
        <taxon>Gossypium</taxon>
    </lineage>
</organism>
<keyword evidence="2" id="KW-1185">Reference proteome</keyword>
<evidence type="ECO:0008006" key="3">
    <source>
        <dbReference type="Google" id="ProtNLM"/>
    </source>
</evidence>
<evidence type="ECO:0000313" key="2">
    <source>
        <dbReference type="Proteomes" id="UP000701853"/>
    </source>
</evidence>
<sequence>MTASLILFDNKHIFATQLAIADDHVLEGCIHNMGKPTIPEIRAHLQATEFLHAFRMSERCKLNLQLINTLVERWRPETHFPPSMRRVYNHTRRRSATTRSNSGWASYHGICDCFGQSDPLPITVGKGPGQGRSVVVCFYCSGRPSGDYRFYVVRWNYGSSYVGLSEDLEDIRLLLDQRSEAKFEWMSYADTDVISCIPLEVLVRVEAANSVATARLKRAAQGGHMGEG</sequence>
<dbReference type="AlphaFoldDB" id="A0A8J6D828"/>
<gene>
    <name evidence="1" type="ORF">CXB51_008377</name>
</gene>
<dbReference type="Proteomes" id="UP000701853">
    <property type="component" value="Chromosome 4"/>
</dbReference>
<dbReference type="OrthoDB" id="10362541at2759"/>
<reference evidence="1 2" key="1">
    <citation type="journal article" date="2021" name="bioRxiv">
        <title>The Gossypium anomalum genome as a resource for cotton improvement and evolutionary analysis of hybrid incompatibility.</title>
        <authorList>
            <person name="Grover C.E."/>
            <person name="Yuan D."/>
            <person name="Arick M.A."/>
            <person name="Miller E.R."/>
            <person name="Hu G."/>
            <person name="Peterson D.G."/>
            <person name="Wendel J.F."/>
            <person name="Udall J.A."/>
        </authorList>
    </citation>
    <scope>NUCLEOTIDE SEQUENCE [LARGE SCALE GENOMIC DNA]</scope>
    <source>
        <strain evidence="1">JFW-Udall</strain>
        <tissue evidence="1">Leaf</tissue>
    </source>
</reference>
<protein>
    <recommendedName>
        <fullName evidence="3">Aminotransferase-like plant mobile domain-containing protein</fullName>
    </recommendedName>
</protein>
<accession>A0A8J6D828</accession>
<dbReference type="EMBL" id="JAHUZN010000004">
    <property type="protein sequence ID" value="KAG8497165.1"/>
    <property type="molecule type" value="Genomic_DNA"/>
</dbReference>
<name>A0A8J6D828_9ROSI</name>
<evidence type="ECO:0000313" key="1">
    <source>
        <dbReference type="EMBL" id="KAG8497165.1"/>
    </source>
</evidence>
<proteinExistence type="predicted"/>